<gene>
    <name evidence="1" type="ORF">METZ01_LOCUS506662</name>
</gene>
<evidence type="ECO:0000313" key="1">
    <source>
        <dbReference type="EMBL" id="SVE53808.1"/>
    </source>
</evidence>
<feature type="non-terminal residue" evidence="1">
    <location>
        <position position="1"/>
    </location>
</feature>
<protein>
    <recommendedName>
        <fullName evidence="2">Thioredoxin family protein</fullName>
    </recommendedName>
</protein>
<dbReference type="Pfam" id="PF14595">
    <property type="entry name" value="Thioredoxin_9"/>
    <property type="match status" value="1"/>
</dbReference>
<sequence length="179" mass="20915">VTLGIRGVDRERFENADTFEEYLAGVEKNRELWHDVYERAHVSDEFVSRAHKLRRDWYLLALSEDWCGDAINTLPVIARFADQIGWDFRVLGRDSNPDLMDAHLTNGRSRSIPVVMAYNEGFQEIGWWGPRPEEIQAWVLTEGMAMPSPERYKVIRRWYARDRGETTLKELLEVLSSTI</sequence>
<name>A0A383ECG4_9ZZZZ</name>
<proteinExistence type="predicted"/>
<dbReference type="AlphaFoldDB" id="A0A383ECG4"/>
<dbReference type="EMBL" id="UINC01224260">
    <property type="protein sequence ID" value="SVE53808.1"/>
    <property type="molecule type" value="Genomic_DNA"/>
</dbReference>
<dbReference type="SUPFAM" id="SSF52833">
    <property type="entry name" value="Thioredoxin-like"/>
    <property type="match status" value="1"/>
</dbReference>
<dbReference type="InterPro" id="IPR036249">
    <property type="entry name" value="Thioredoxin-like_sf"/>
</dbReference>
<reference evidence="1" key="1">
    <citation type="submission" date="2018-05" db="EMBL/GenBank/DDBJ databases">
        <authorList>
            <person name="Lanie J.A."/>
            <person name="Ng W.-L."/>
            <person name="Kazmierczak K.M."/>
            <person name="Andrzejewski T.M."/>
            <person name="Davidsen T.M."/>
            <person name="Wayne K.J."/>
            <person name="Tettelin H."/>
            <person name="Glass J.I."/>
            <person name="Rusch D."/>
            <person name="Podicherti R."/>
            <person name="Tsui H.-C.T."/>
            <person name="Winkler M.E."/>
        </authorList>
    </citation>
    <scope>NUCLEOTIDE SEQUENCE</scope>
</reference>
<dbReference type="Gene3D" id="3.40.30.10">
    <property type="entry name" value="Glutaredoxin"/>
    <property type="match status" value="1"/>
</dbReference>
<evidence type="ECO:0008006" key="2">
    <source>
        <dbReference type="Google" id="ProtNLM"/>
    </source>
</evidence>
<accession>A0A383ECG4</accession>
<organism evidence="1">
    <name type="scientific">marine metagenome</name>
    <dbReference type="NCBI Taxonomy" id="408172"/>
    <lineage>
        <taxon>unclassified sequences</taxon>
        <taxon>metagenomes</taxon>
        <taxon>ecological metagenomes</taxon>
    </lineage>
</organism>